<sequence length="245" mass="26674">MAAMAEILQAHLPQGYDYAWSGISWQEQQTGNQAIWIVLAAVAMAWLFLVAQYESWTLPASVMLSVLFAIGGALLWLWVAGYANDVYVQIGLVLLIALAAKNAILIVEFARAKREEGMSIADAAREGATRRFRAVLMTAVSFIIGIVADDVRHRRRGAESADYRHHRVQRHAGGDGNRHPVYSHAVRALSAPARVGAPPDVGPALAGLNRNHADERMVLPGHAAALPVHFRNGAVEVEHLPDVEL</sequence>
<keyword evidence="1" id="KW-1133">Transmembrane helix</keyword>
<dbReference type="AlphaFoldDB" id="A0A3P8M2I5"/>
<dbReference type="InterPro" id="IPR001036">
    <property type="entry name" value="Acrflvin-R"/>
</dbReference>
<organism evidence="2 3">
    <name type="scientific">Raoultella terrigena</name>
    <name type="common">Klebsiella terrigena</name>
    <dbReference type="NCBI Taxonomy" id="577"/>
    <lineage>
        <taxon>Bacteria</taxon>
        <taxon>Pseudomonadati</taxon>
        <taxon>Pseudomonadota</taxon>
        <taxon>Gammaproteobacteria</taxon>
        <taxon>Enterobacterales</taxon>
        <taxon>Enterobacteriaceae</taxon>
        <taxon>Klebsiella/Raoultella group</taxon>
        <taxon>Raoultella</taxon>
    </lineage>
</organism>
<feature type="transmembrane region" description="Helical" evidence="1">
    <location>
        <begin position="131"/>
        <end position="148"/>
    </location>
</feature>
<dbReference type="Pfam" id="PF00873">
    <property type="entry name" value="ACR_tran"/>
    <property type="match status" value="1"/>
</dbReference>
<proteinExistence type="predicted"/>
<dbReference type="PANTHER" id="PTHR32063">
    <property type="match status" value="1"/>
</dbReference>
<protein>
    <submittedName>
        <fullName evidence="2">Efflux pump membrane transporter BepG</fullName>
    </submittedName>
</protein>
<dbReference type="Gene3D" id="3.30.70.1440">
    <property type="entry name" value="Multidrug efflux transporter AcrB pore domain"/>
    <property type="match status" value="1"/>
</dbReference>
<gene>
    <name evidence="2" type="primary">bepG_1</name>
    <name evidence="2" type="ORF">NCTC13098_05494</name>
</gene>
<keyword evidence="1" id="KW-0472">Membrane</keyword>
<evidence type="ECO:0000313" key="2">
    <source>
        <dbReference type="EMBL" id="VDR29090.1"/>
    </source>
</evidence>
<dbReference type="PANTHER" id="PTHR32063:SF76">
    <property type="entry name" value="EFFLUX PUMP MEMBRANE TRANSPORTER"/>
    <property type="match status" value="1"/>
</dbReference>
<evidence type="ECO:0000256" key="1">
    <source>
        <dbReference type="SAM" id="Phobius"/>
    </source>
</evidence>
<feature type="transmembrane region" description="Helical" evidence="1">
    <location>
        <begin position="86"/>
        <end position="110"/>
    </location>
</feature>
<name>A0A3P8M2I5_RAOTE</name>
<evidence type="ECO:0000313" key="3">
    <source>
        <dbReference type="Proteomes" id="UP000274346"/>
    </source>
</evidence>
<dbReference type="SUPFAM" id="SSF82866">
    <property type="entry name" value="Multidrug efflux transporter AcrB transmembrane domain"/>
    <property type="match status" value="1"/>
</dbReference>
<dbReference type="GO" id="GO:0042910">
    <property type="term" value="F:xenobiotic transmembrane transporter activity"/>
    <property type="evidence" value="ECO:0007669"/>
    <property type="project" value="TreeGrafter"/>
</dbReference>
<dbReference type="KEGG" id="rtg:NCTC13098_05494"/>
<feature type="transmembrane region" description="Helical" evidence="1">
    <location>
        <begin position="34"/>
        <end position="51"/>
    </location>
</feature>
<dbReference type="EMBL" id="LR131271">
    <property type="protein sequence ID" value="VDR29090.1"/>
    <property type="molecule type" value="Genomic_DNA"/>
</dbReference>
<feature type="transmembrane region" description="Helical" evidence="1">
    <location>
        <begin position="58"/>
        <end position="80"/>
    </location>
</feature>
<dbReference type="Gene3D" id="1.20.1640.10">
    <property type="entry name" value="Multidrug efflux transporter AcrB transmembrane domain"/>
    <property type="match status" value="1"/>
</dbReference>
<accession>A0A3P8M2I5</accession>
<reference evidence="2 3" key="1">
    <citation type="submission" date="2018-12" db="EMBL/GenBank/DDBJ databases">
        <authorList>
            <consortium name="Pathogen Informatics"/>
        </authorList>
    </citation>
    <scope>NUCLEOTIDE SEQUENCE [LARGE SCALE GENOMIC DNA]</scope>
    <source>
        <strain evidence="2 3">NCTC13098</strain>
    </source>
</reference>
<dbReference type="Proteomes" id="UP000274346">
    <property type="component" value="Chromosome"/>
</dbReference>
<dbReference type="GO" id="GO:0005886">
    <property type="term" value="C:plasma membrane"/>
    <property type="evidence" value="ECO:0007669"/>
    <property type="project" value="TreeGrafter"/>
</dbReference>
<keyword evidence="1" id="KW-0812">Transmembrane</keyword>